<organism evidence="1 2">
    <name type="scientific">Clathrospora elynae</name>
    <dbReference type="NCBI Taxonomy" id="706981"/>
    <lineage>
        <taxon>Eukaryota</taxon>
        <taxon>Fungi</taxon>
        <taxon>Dikarya</taxon>
        <taxon>Ascomycota</taxon>
        <taxon>Pezizomycotina</taxon>
        <taxon>Dothideomycetes</taxon>
        <taxon>Pleosporomycetidae</taxon>
        <taxon>Pleosporales</taxon>
        <taxon>Diademaceae</taxon>
        <taxon>Clathrospora</taxon>
    </lineage>
</organism>
<accession>A0A6A5S877</accession>
<gene>
    <name evidence="1" type="ORF">EJ02DRAFT_363240</name>
</gene>
<keyword evidence="2" id="KW-1185">Reference proteome</keyword>
<reference evidence="1" key="1">
    <citation type="journal article" date="2020" name="Stud. Mycol.">
        <title>101 Dothideomycetes genomes: a test case for predicting lifestyles and emergence of pathogens.</title>
        <authorList>
            <person name="Haridas S."/>
            <person name="Albert R."/>
            <person name="Binder M."/>
            <person name="Bloem J."/>
            <person name="Labutti K."/>
            <person name="Salamov A."/>
            <person name="Andreopoulos B."/>
            <person name="Baker S."/>
            <person name="Barry K."/>
            <person name="Bills G."/>
            <person name="Bluhm B."/>
            <person name="Cannon C."/>
            <person name="Castanera R."/>
            <person name="Culley D."/>
            <person name="Daum C."/>
            <person name="Ezra D."/>
            <person name="Gonzalez J."/>
            <person name="Henrissat B."/>
            <person name="Kuo A."/>
            <person name="Liang C."/>
            <person name="Lipzen A."/>
            <person name="Lutzoni F."/>
            <person name="Magnuson J."/>
            <person name="Mondo S."/>
            <person name="Nolan M."/>
            <person name="Ohm R."/>
            <person name="Pangilinan J."/>
            <person name="Park H.-J."/>
            <person name="Ramirez L."/>
            <person name="Alfaro M."/>
            <person name="Sun H."/>
            <person name="Tritt A."/>
            <person name="Yoshinaga Y."/>
            <person name="Zwiers L.-H."/>
            <person name="Turgeon B."/>
            <person name="Goodwin S."/>
            <person name="Spatafora J."/>
            <person name="Crous P."/>
            <person name="Grigoriev I."/>
        </authorList>
    </citation>
    <scope>NUCLEOTIDE SEQUENCE</scope>
    <source>
        <strain evidence="1">CBS 161.51</strain>
    </source>
</reference>
<evidence type="ECO:0000313" key="1">
    <source>
        <dbReference type="EMBL" id="KAF1934646.1"/>
    </source>
</evidence>
<protein>
    <recommendedName>
        <fullName evidence="3">Retrotransposon gag domain-containing protein</fullName>
    </recommendedName>
</protein>
<evidence type="ECO:0000313" key="2">
    <source>
        <dbReference type="Proteomes" id="UP000800038"/>
    </source>
</evidence>
<dbReference type="EMBL" id="ML976418">
    <property type="protein sequence ID" value="KAF1934646.1"/>
    <property type="molecule type" value="Genomic_DNA"/>
</dbReference>
<feature type="non-terminal residue" evidence="1">
    <location>
        <position position="1"/>
    </location>
</feature>
<proteinExistence type="predicted"/>
<dbReference type="AlphaFoldDB" id="A0A6A5S877"/>
<dbReference type="Proteomes" id="UP000800038">
    <property type="component" value="Unassembled WGS sequence"/>
</dbReference>
<evidence type="ECO:0008006" key="3">
    <source>
        <dbReference type="Google" id="ProtNLM"/>
    </source>
</evidence>
<sequence length="80" mass="9342">EFWSFLDQQYKDPMALEKACWELMNLEQKGTGINAFNAYFMRLVYKAGEEGNTNNLKTRYLGSLRNNLQDCMILVEVPNL</sequence>
<name>A0A6A5S877_9PLEO</name>